<organism evidence="1 2">
    <name type="scientific">Desulfosarcina alkanivorans</name>
    <dbReference type="NCBI Taxonomy" id="571177"/>
    <lineage>
        <taxon>Bacteria</taxon>
        <taxon>Pseudomonadati</taxon>
        <taxon>Thermodesulfobacteriota</taxon>
        <taxon>Desulfobacteria</taxon>
        <taxon>Desulfobacterales</taxon>
        <taxon>Desulfosarcinaceae</taxon>
        <taxon>Desulfosarcina</taxon>
    </lineage>
</organism>
<evidence type="ECO:0000313" key="2">
    <source>
        <dbReference type="Proteomes" id="UP000427906"/>
    </source>
</evidence>
<dbReference type="KEGG" id="dalk:DSCA_08350"/>
<gene>
    <name evidence="1" type="ORF">DSCA_08350</name>
</gene>
<accession>A0A5K7YEP2</accession>
<keyword evidence="2" id="KW-1185">Reference proteome</keyword>
<evidence type="ECO:0000313" key="1">
    <source>
        <dbReference type="EMBL" id="BBO66905.1"/>
    </source>
</evidence>
<dbReference type="Gene3D" id="1.10.10.10">
    <property type="entry name" value="Winged helix-like DNA-binding domain superfamily/Winged helix DNA-binding domain"/>
    <property type="match status" value="1"/>
</dbReference>
<dbReference type="EMBL" id="AP021874">
    <property type="protein sequence ID" value="BBO66905.1"/>
    <property type="molecule type" value="Genomic_DNA"/>
</dbReference>
<evidence type="ECO:0008006" key="3">
    <source>
        <dbReference type="Google" id="ProtNLM"/>
    </source>
</evidence>
<dbReference type="PANTHER" id="PTHR30595">
    <property type="entry name" value="GLPR-RELATED TRANSCRIPTIONAL REPRESSOR"/>
    <property type="match status" value="1"/>
</dbReference>
<proteinExistence type="predicted"/>
<dbReference type="InterPro" id="IPR036388">
    <property type="entry name" value="WH-like_DNA-bd_sf"/>
</dbReference>
<reference evidence="1 2" key="1">
    <citation type="submission" date="2019-11" db="EMBL/GenBank/DDBJ databases">
        <title>Comparative genomics of hydrocarbon-degrading Desulfosarcina strains.</title>
        <authorList>
            <person name="Watanabe M."/>
            <person name="Kojima H."/>
            <person name="Fukui M."/>
        </authorList>
    </citation>
    <scope>NUCLEOTIDE SEQUENCE [LARGE SCALE GENOMIC DNA]</scope>
    <source>
        <strain evidence="1 2">PL12</strain>
    </source>
</reference>
<dbReference type="InterPro" id="IPR036390">
    <property type="entry name" value="WH_DNA-bd_sf"/>
</dbReference>
<name>A0A5K7YEP2_9BACT</name>
<dbReference type="Proteomes" id="UP000427906">
    <property type="component" value="Chromosome"/>
</dbReference>
<dbReference type="Pfam" id="PF13412">
    <property type="entry name" value="HTH_24"/>
    <property type="match status" value="1"/>
</dbReference>
<sequence length="162" mass="18417">MKCEGKSVKLKVRKTCHFSNFELYPSNFITAGEIEKYGTGFIRIRQWLKAYPDVGYEISEMGDFFRIEVVQATEKDLKNRVGLPEKLPGKLPGKLPEKLSDLQRSIVAQMQSNPKIAYDQLAKATQKSREAIRKNIGRLKTLGIVKRIGPDKGGHWKVLLPE</sequence>
<protein>
    <recommendedName>
        <fullName evidence="3">ATP-dependent DNA helicase RecG C-terminal domain-containing protein</fullName>
    </recommendedName>
</protein>
<dbReference type="AlphaFoldDB" id="A0A5K7YEP2"/>
<dbReference type="PANTHER" id="PTHR30595:SF6">
    <property type="entry name" value="SCHLAFEN ALBA-2 DOMAIN-CONTAINING PROTEIN"/>
    <property type="match status" value="1"/>
</dbReference>
<dbReference type="SUPFAM" id="SSF46785">
    <property type="entry name" value="Winged helix' DNA-binding domain"/>
    <property type="match status" value="1"/>
</dbReference>